<dbReference type="SMART" id="SM00487">
    <property type="entry name" value="DEXDc"/>
    <property type="match status" value="1"/>
</dbReference>
<accession>A0AAD8UWH4</accession>
<evidence type="ECO:0000256" key="1">
    <source>
        <dbReference type="ARBA" id="ARBA00022801"/>
    </source>
</evidence>
<dbReference type="AlphaFoldDB" id="A0AAD8UWH4"/>
<evidence type="ECO:0000313" key="6">
    <source>
        <dbReference type="Proteomes" id="UP001230268"/>
    </source>
</evidence>
<dbReference type="CDD" id="cd18793">
    <property type="entry name" value="SF2_C_SNF"/>
    <property type="match status" value="1"/>
</dbReference>
<dbReference type="InterPro" id="IPR038718">
    <property type="entry name" value="SNF2-like_sf"/>
</dbReference>
<dbReference type="SMART" id="SM00490">
    <property type="entry name" value="HELICc"/>
    <property type="match status" value="1"/>
</dbReference>
<evidence type="ECO:0000259" key="4">
    <source>
        <dbReference type="PROSITE" id="PS51194"/>
    </source>
</evidence>
<gene>
    <name evidence="5" type="ORF">BgAZ_108650</name>
</gene>
<dbReference type="GO" id="GO:0004386">
    <property type="term" value="F:helicase activity"/>
    <property type="evidence" value="ECO:0007669"/>
    <property type="project" value="UniProtKB-KW"/>
</dbReference>
<dbReference type="InterPro" id="IPR049730">
    <property type="entry name" value="SNF2/RAD54-like_C"/>
</dbReference>
<dbReference type="Pfam" id="PF00176">
    <property type="entry name" value="SNF2-rel_dom"/>
    <property type="match status" value="2"/>
</dbReference>
<dbReference type="PANTHER" id="PTHR10799">
    <property type="entry name" value="SNF2/RAD54 HELICASE FAMILY"/>
    <property type="match status" value="1"/>
</dbReference>
<feature type="region of interest" description="Disordered" evidence="2">
    <location>
        <begin position="513"/>
        <end position="532"/>
    </location>
</feature>
<keyword evidence="1" id="KW-0378">Hydrolase</keyword>
<keyword evidence="5" id="KW-0347">Helicase</keyword>
<dbReference type="GO" id="GO:0016787">
    <property type="term" value="F:hydrolase activity"/>
    <property type="evidence" value="ECO:0007669"/>
    <property type="project" value="UniProtKB-KW"/>
</dbReference>
<protein>
    <submittedName>
        <fullName evidence="5">SNF2/RAD54 helicase family protein</fullName>
    </submittedName>
</protein>
<proteinExistence type="predicted"/>
<dbReference type="InterPro" id="IPR027417">
    <property type="entry name" value="P-loop_NTPase"/>
</dbReference>
<dbReference type="SUPFAM" id="SSF52540">
    <property type="entry name" value="P-loop containing nucleoside triphosphate hydrolases"/>
    <property type="match status" value="2"/>
</dbReference>
<dbReference type="GO" id="GO:0005524">
    <property type="term" value="F:ATP binding"/>
    <property type="evidence" value="ECO:0007669"/>
    <property type="project" value="InterPro"/>
</dbReference>
<feature type="compositionally biased region" description="Basic residues" evidence="2">
    <location>
        <begin position="68"/>
        <end position="77"/>
    </location>
</feature>
<evidence type="ECO:0000313" key="5">
    <source>
        <dbReference type="EMBL" id="KAK1444959.1"/>
    </source>
</evidence>
<keyword evidence="6" id="KW-1185">Reference proteome</keyword>
<sequence>MIFAANNLLIRSKNRGSIIDDNSLDEPPSFSGHDRNSQSPAESQACDTQATPSDSDNNTGGSGDSQLKKKKKLKRQRSSSDSENEEEDKAAALAAEREAREELKRKKVLSNALESLNSFLAISRNMSEASVLRMSGGTTDGERMIRSEISHGSCTFISSYSNLDHFNIAQKFKSLKKYQQCGVHWLSILHSVEHANGILADEMGLGKTAQSCVFLSYLYNIEASDLDKDFIRRIKSECTGAKRRSSLILVPSSVLDNWCREIKRWAPNLKNHVVKYHGSPTVRFKIACDVLDDVSKGSFVILVSTMATVSSKEDVRLLRGLKEFEYMLVDEAHALKNSETIAYRRLNGSFNIRHRLLLTGTPVQNSQSELGNLLQFAMPDSFDQSKITVAINQLINHYDESIAEFPALSALLQREEAEVFKKAIATPPPKPRGRKPKKQLTAADVSSILLKDGENNVETNVSVVNGNCASGVVVEETLKEASLSTSVDYNQEVDTSAIVTVVKEDGVMNCDELSPHNKGTLTASDSEFETSEEKGSGIHPQIVVLQRLIAPFILRRRKRTVMHELPKKTTYVVRCKMTGIQQEIYMKEVEAKVEQNRDVLVSKYKVPEREVVNICTGKSKDDDLARRDDFFIKSLVFRMRRICNHPLLVPGSFYKEELLQKLIKYYATKVVGFKENPYDKVEKEIRGWSDFELHKSLESLLSFEPRLQNYLIPKEEFMKSCKIVELFKIIERVKQEKRKALVFSQFTMYLDLLEACLAHNMPHMVYLRLDGGYNPTSRTDAVERFTNDENVTLMLVSTKAGGTGLNLTVASTVVLMDQDWNPHNDAQAEDRCHRIGQTQQVDVYKLLCEGTIEEYIMECCQRKLILDDAFSGKLSEGEDEKTSI</sequence>
<keyword evidence="5" id="KW-0547">Nucleotide-binding</keyword>
<dbReference type="Proteomes" id="UP001230268">
    <property type="component" value="Unassembled WGS sequence"/>
</dbReference>
<keyword evidence="5" id="KW-0067">ATP-binding</keyword>
<dbReference type="InterPro" id="IPR014001">
    <property type="entry name" value="Helicase_ATP-bd"/>
</dbReference>
<dbReference type="PROSITE" id="PS51194">
    <property type="entry name" value="HELICASE_CTER"/>
    <property type="match status" value="1"/>
</dbReference>
<feature type="domain" description="Helicase ATP-binding" evidence="3">
    <location>
        <begin position="188"/>
        <end position="380"/>
    </location>
</feature>
<feature type="compositionally biased region" description="Polar residues" evidence="2">
    <location>
        <begin position="37"/>
        <end position="59"/>
    </location>
</feature>
<comment type="caution">
    <text evidence="5">The sequence shown here is derived from an EMBL/GenBank/DDBJ whole genome shotgun (WGS) entry which is preliminary data.</text>
</comment>
<dbReference type="Pfam" id="PF00271">
    <property type="entry name" value="Helicase_C"/>
    <property type="match status" value="1"/>
</dbReference>
<feature type="domain" description="Helicase C-terminal" evidence="4">
    <location>
        <begin position="725"/>
        <end position="884"/>
    </location>
</feature>
<dbReference type="PROSITE" id="PS51192">
    <property type="entry name" value="HELICASE_ATP_BIND_1"/>
    <property type="match status" value="1"/>
</dbReference>
<evidence type="ECO:0000256" key="2">
    <source>
        <dbReference type="SAM" id="MobiDB-lite"/>
    </source>
</evidence>
<dbReference type="Gene3D" id="3.40.50.10810">
    <property type="entry name" value="Tandem AAA-ATPase domain"/>
    <property type="match status" value="1"/>
</dbReference>
<dbReference type="InterPro" id="IPR001650">
    <property type="entry name" value="Helicase_C-like"/>
</dbReference>
<organism evidence="5 6">
    <name type="scientific">Babesia gibsoni</name>
    <dbReference type="NCBI Taxonomy" id="33632"/>
    <lineage>
        <taxon>Eukaryota</taxon>
        <taxon>Sar</taxon>
        <taxon>Alveolata</taxon>
        <taxon>Apicomplexa</taxon>
        <taxon>Aconoidasida</taxon>
        <taxon>Piroplasmida</taxon>
        <taxon>Babesiidae</taxon>
        <taxon>Babesia</taxon>
    </lineage>
</organism>
<dbReference type="Gene3D" id="3.40.50.300">
    <property type="entry name" value="P-loop containing nucleotide triphosphate hydrolases"/>
    <property type="match status" value="1"/>
</dbReference>
<reference evidence="5" key="1">
    <citation type="submission" date="2023-08" db="EMBL/GenBank/DDBJ databases">
        <title>Draft sequence of the Babesia gibsoni genome.</title>
        <authorList>
            <person name="Yamagishi J.Y."/>
            <person name="Xuan X.X."/>
        </authorList>
    </citation>
    <scope>NUCLEOTIDE SEQUENCE</scope>
    <source>
        <strain evidence="5">Azabu</strain>
    </source>
</reference>
<evidence type="ECO:0000259" key="3">
    <source>
        <dbReference type="PROSITE" id="PS51192"/>
    </source>
</evidence>
<name>A0AAD8UWH4_BABGI</name>
<dbReference type="CDD" id="cd17919">
    <property type="entry name" value="DEXHc_Snf"/>
    <property type="match status" value="1"/>
</dbReference>
<dbReference type="EMBL" id="JAVEPI010000001">
    <property type="protein sequence ID" value="KAK1444959.1"/>
    <property type="molecule type" value="Genomic_DNA"/>
</dbReference>
<feature type="region of interest" description="Disordered" evidence="2">
    <location>
        <begin position="13"/>
        <end position="94"/>
    </location>
</feature>
<dbReference type="InterPro" id="IPR000330">
    <property type="entry name" value="SNF2_N"/>
</dbReference>